<evidence type="ECO:0000313" key="4">
    <source>
        <dbReference type="EMBL" id="TVY04626.1"/>
    </source>
</evidence>
<dbReference type="SUPFAM" id="SSF53474">
    <property type="entry name" value="alpha/beta-Hydrolases"/>
    <property type="match status" value="1"/>
</dbReference>
<reference evidence="4 5" key="1">
    <citation type="submission" date="2019-07" db="EMBL/GenBank/DDBJ databases">
        <authorList>
            <person name="Kim J."/>
        </authorList>
    </citation>
    <scope>NUCLEOTIDE SEQUENCE [LARGE SCALE GENOMIC DNA]</scope>
    <source>
        <strain evidence="4 5">G13</strain>
    </source>
</reference>
<feature type="compositionally biased region" description="Polar residues" evidence="1">
    <location>
        <begin position="30"/>
        <end position="39"/>
    </location>
</feature>
<dbReference type="InterPro" id="IPR022742">
    <property type="entry name" value="Hydrolase_4"/>
</dbReference>
<dbReference type="AlphaFoldDB" id="A0A559JXL7"/>
<feature type="signal peptide" evidence="2">
    <location>
        <begin position="1"/>
        <end position="18"/>
    </location>
</feature>
<dbReference type="OrthoDB" id="9804723at2"/>
<protein>
    <submittedName>
        <fullName evidence="4">Lysophospholipase</fullName>
    </submittedName>
</protein>
<comment type="caution">
    <text evidence="4">The sequence shown here is derived from an EMBL/GenBank/DDBJ whole genome shotgun (WGS) entry which is preliminary data.</text>
</comment>
<evidence type="ECO:0000259" key="3">
    <source>
        <dbReference type="Pfam" id="PF12146"/>
    </source>
</evidence>
<accession>A0A559JXL7</accession>
<sequence length="299" mass="32014">MLAVPFLLAAFVSSTGCASQSDVEPDKQVIPTTPVSSVRPTDAVKEETPPTDVPKAPEFPPVQYESAWPDRTVLSDKGYPVNSCVPEELRSHATTLKTSDDIYLSALVLGSGSDGILLDHEQGYSICSFLDIGTELAEQGYLVVLPEYRAHGASQKTENMKSIDLDAEAALNELARQGAKRVFLAGASCGGTTAIISGVRQPLPIQGLLILSSPAQCGQLDAIPSIKELKAPSLFVVSPGDMNGAVEKQVRQLYEASGSDQKELLIDESGFHGTDMYKSGEYGDKLRTRIVNFINAAFH</sequence>
<proteinExistence type="predicted"/>
<dbReference type="Pfam" id="PF12146">
    <property type="entry name" value="Hydrolase_4"/>
    <property type="match status" value="1"/>
</dbReference>
<evidence type="ECO:0000256" key="2">
    <source>
        <dbReference type="SAM" id="SignalP"/>
    </source>
</evidence>
<organism evidence="4 5">
    <name type="scientific">Cohnella terricola</name>
    <dbReference type="NCBI Taxonomy" id="1289167"/>
    <lineage>
        <taxon>Bacteria</taxon>
        <taxon>Bacillati</taxon>
        <taxon>Bacillota</taxon>
        <taxon>Bacilli</taxon>
        <taxon>Bacillales</taxon>
        <taxon>Paenibacillaceae</taxon>
        <taxon>Cohnella</taxon>
    </lineage>
</organism>
<gene>
    <name evidence="4" type="ORF">FPZ45_01270</name>
</gene>
<dbReference type="InterPro" id="IPR029058">
    <property type="entry name" value="AB_hydrolase_fold"/>
</dbReference>
<feature type="domain" description="Serine aminopeptidase S33" evidence="3">
    <location>
        <begin position="125"/>
        <end position="227"/>
    </location>
</feature>
<name>A0A559JXL7_9BACL</name>
<evidence type="ECO:0000256" key="1">
    <source>
        <dbReference type="SAM" id="MobiDB-lite"/>
    </source>
</evidence>
<dbReference type="Gene3D" id="3.40.50.1820">
    <property type="entry name" value="alpha/beta hydrolase"/>
    <property type="match status" value="1"/>
</dbReference>
<dbReference type="Proteomes" id="UP000316330">
    <property type="component" value="Unassembled WGS sequence"/>
</dbReference>
<feature type="chain" id="PRO_5038348823" evidence="2">
    <location>
        <begin position="19"/>
        <end position="299"/>
    </location>
</feature>
<keyword evidence="5" id="KW-1185">Reference proteome</keyword>
<keyword evidence="2" id="KW-0732">Signal</keyword>
<evidence type="ECO:0000313" key="5">
    <source>
        <dbReference type="Proteomes" id="UP000316330"/>
    </source>
</evidence>
<feature type="region of interest" description="Disordered" evidence="1">
    <location>
        <begin position="18"/>
        <end position="62"/>
    </location>
</feature>
<dbReference type="EMBL" id="VNJJ01000001">
    <property type="protein sequence ID" value="TVY04626.1"/>
    <property type="molecule type" value="Genomic_DNA"/>
</dbReference>